<proteinExistence type="predicted"/>
<keyword evidence="1" id="KW-0472">Membrane</keyword>
<evidence type="ECO:0000313" key="2">
    <source>
        <dbReference type="EMBL" id="PIQ86321.1"/>
    </source>
</evidence>
<sequence>MKRILPAIIALSIVFNGCAQYKRPPLLIKVPEYYQNYSQAEELSVAVEPYFKEEKAVYLFNNHPLKKGILPILLIAFNYGDHAYDMSKVTISIIRDDGFEYQPMVPKRVAREVLKNTPLRMIGWGFAGLIVLSIPLSMMAGIDSYRANKNTKDAVLNESMKVNRIDPKEVVDGFYFFRIADKSREVKEISQHQYQIKITGVVNQSTLKTYEFVLGLN</sequence>
<evidence type="ECO:0000313" key="3">
    <source>
        <dbReference type="Proteomes" id="UP000230859"/>
    </source>
</evidence>
<dbReference type="EMBL" id="PCVY01000047">
    <property type="protein sequence ID" value="PIQ86321.1"/>
    <property type="molecule type" value="Genomic_DNA"/>
</dbReference>
<dbReference type="AlphaFoldDB" id="A0A2H0LPP0"/>
<keyword evidence="1" id="KW-0812">Transmembrane</keyword>
<accession>A0A2H0LPP0</accession>
<feature type="transmembrane region" description="Helical" evidence="1">
    <location>
        <begin position="121"/>
        <end position="142"/>
    </location>
</feature>
<protein>
    <submittedName>
        <fullName evidence="2">Uncharacterized protein</fullName>
    </submittedName>
</protein>
<reference evidence="2 3" key="1">
    <citation type="submission" date="2017-09" db="EMBL/GenBank/DDBJ databases">
        <title>Depth-based differentiation of microbial function through sediment-hosted aquifers and enrichment of novel symbionts in the deep terrestrial subsurface.</title>
        <authorList>
            <person name="Probst A.J."/>
            <person name="Ladd B."/>
            <person name="Jarett J.K."/>
            <person name="Geller-Mcgrath D.E."/>
            <person name="Sieber C.M."/>
            <person name="Emerson J.B."/>
            <person name="Anantharaman K."/>
            <person name="Thomas B.C."/>
            <person name="Malmstrom R."/>
            <person name="Stieglmeier M."/>
            <person name="Klingl A."/>
            <person name="Woyke T."/>
            <person name="Ryan C.M."/>
            <person name="Banfield J.F."/>
        </authorList>
    </citation>
    <scope>NUCLEOTIDE SEQUENCE [LARGE SCALE GENOMIC DNA]</scope>
    <source>
        <strain evidence="2">CG11_big_fil_rev_8_21_14_0_20_45_26</strain>
    </source>
</reference>
<gene>
    <name evidence="2" type="ORF">COV74_05500</name>
</gene>
<keyword evidence="1" id="KW-1133">Transmembrane helix</keyword>
<evidence type="ECO:0000256" key="1">
    <source>
        <dbReference type="SAM" id="Phobius"/>
    </source>
</evidence>
<name>A0A2H0LPP0_9BACT</name>
<comment type="caution">
    <text evidence="2">The sequence shown here is derived from an EMBL/GenBank/DDBJ whole genome shotgun (WGS) entry which is preliminary data.</text>
</comment>
<dbReference type="Proteomes" id="UP000230859">
    <property type="component" value="Unassembled WGS sequence"/>
</dbReference>
<organism evidence="2 3">
    <name type="scientific">Candidatus Abzuiibacterium crystallinum</name>
    <dbReference type="NCBI Taxonomy" id="1974748"/>
    <lineage>
        <taxon>Bacteria</taxon>
        <taxon>Pseudomonadati</taxon>
        <taxon>Candidatus Omnitrophota</taxon>
        <taxon>Candidatus Abzuiibacterium</taxon>
    </lineage>
</organism>